<evidence type="ECO:0000313" key="1">
    <source>
        <dbReference type="EMBL" id="KYB27128.1"/>
    </source>
</evidence>
<reference evidence="1 2" key="2">
    <citation type="journal article" date="2010" name="Nucleic Acids Res.">
        <title>BeetleBase in 2010: revisions to provide comprehensive genomic information for Tribolium castaneum.</title>
        <authorList>
            <person name="Kim H.S."/>
            <person name="Murphy T."/>
            <person name="Xia J."/>
            <person name="Caragea D."/>
            <person name="Park Y."/>
            <person name="Beeman R.W."/>
            <person name="Lorenzen M.D."/>
            <person name="Butcher S."/>
            <person name="Manak J.R."/>
            <person name="Brown S.J."/>
        </authorList>
    </citation>
    <scope>GENOME REANNOTATION</scope>
    <source>
        <strain evidence="1 2">Georgia GA2</strain>
    </source>
</reference>
<dbReference type="AlphaFoldDB" id="A0A139WGL0"/>
<dbReference type="Proteomes" id="UP000007266">
    <property type="component" value="Linkage group 6"/>
</dbReference>
<proteinExistence type="predicted"/>
<gene>
    <name evidence="1" type="primary">AUGUSTUS-3.0.2_33324</name>
    <name evidence="1" type="ORF">TcasGA2_TC033324</name>
</gene>
<evidence type="ECO:0000313" key="2">
    <source>
        <dbReference type="Proteomes" id="UP000007266"/>
    </source>
</evidence>
<accession>A0A139WGL0</accession>
<dbReference type="EMBL" id="KQ971344">
    <property type="protein sequence ID" value="KYB27128.1"/>
    <property type="molecule type" value="Genomic_DNA"/>
</dbReference>
<organism evidence="1 2">
    <name type="scientific">Tribolium castaneum</name>
    <name type="common">Red flour beetle</name>
    <dbReference type="NCBI Taxonomy" id="7070"/>
    <lineage>
        <taxon>Eukaryota</taxon>
        <taxon>Metazoa</taxon>
        <taxon>Ecdysozoa</taxon>
        <taxon>Arthropoda</taxon>
        <taxon>Hexapoda</taxon>
        <taxon>Insecta</taxon>
        <taxon>Pterygota</taxon>
        <taxon>Neoptera</taxon>
        <taxon>Endopterygota</taxon>
        <taxon>Coleoptera</taxon>
        <taxon>Polyphaga</taxon>
        <taxon>Cucujiformia</taxon>
        <taxon>Tenebrionidae</taxon>
        <taxon>Tenebrionidae incertae sedis</taxon>
        <taxon>Tribolium</taxon>
    </lineage>
</organism>
<protein>
    <submittedName>
        <fullName evidence="1">Uncharacterized protein</fullName>
    </submittedName>
</protein>
<name>A0A139WGL0_TRICA</name>
<sequence>MKALVTSFKFSVMNSNFPASYNFCKVFILPFSFSNVLLNLHNLD</sequence>
<reference evidence="1 2" key="1">
    <citation type="journal article" date="2008" name="Nature">
        <title>The genome of the model beetle and pest Tribolium castaneum.</title>
        <authorList>
            <consortium name="Tribolium Genome Sequencing Consortium"/>
            <person name="Richards S."/>
            <person name="Gibbs R.A."/>
            <person name="Weinstock G.M."/>
            <person name="Brown S.J."/>
            <person name="Denell R."/>
            <person name="Beeman R.W."/>
            <person name="Gibbs R."/>
            <person name="Beeman R.W."/>
            <person name="Brown S.J."/>
            <person name="Bucher G."/>
            <person name="Friedrich M."/>
            <person name="Grimmelikhuijzen C.J."/>
            <person name="Klingler M."/>
            <person name="Lorenzen M."/>
            <person name="Richards S."/>
            <person name="Roth S."/>
            <person name="Schroder R."/>
            <person name="Tautz D."/>
            <person name="Zdobnov E.M."/>
            <person name="Muzny D."/>
            <person name="Gibbs R.A."/>
            <person name="Weinstock G.M."/>
            <person name="Attaway T."/>
            <person name="Bell S."/>
            <person name="Buhay C.J."/>
            <person name="Chandrabose M.N."/>
            <person name="Chavez D."/>
            <person name="Clerk-Blankenburg K.P."/>
            <person name="Cree A."/>
            <person name="Dao M."/>
            <person name="Davis C."/>
            <person name="Chacko J."/>
            <person name="Dinh H."/>
            <person name="Dugan-Rocha S."/>
            <person name="Fowler G."/>
            <person name="Garner T.T."/>
            <person name="Garnes J."/>
            <person name="Gnirke A."/>
            <person name="Hawes A."/>
            <person name="Hernandez J."/>
            <person name="Hines S."/>
            <person name="Holder M."/>
            <person name="Hume J."/>
            <person name="Jhangiani S.N."/>
            <person name="Joshi V."/>
            <person name="Khan Z.M."/>
            <person name="Jackson L."/>
            <person name="Kovar C."/>
            <person name="Kowis A."/>
            <person name="Lee S."/>
            <person name="Lewis L.R."/>
            <person name="Margolis J."/>
            <person name="Morgan M."/>
            <person name="Nazareth L.V."/>
            <person name="Nguyen N."/>
            <person name="Okwuonu G."/>
            <person name="Parker D."/>
            <person name="Richards S."/>
            <person name="Ruiz S.J."/>
            <person name="Santibanez J."/>
            <person name="Savard J."/>
            <person name="Scherer S.E."/>
            <person name="Schneider B."/>
            <person name="Sodergren E."/>
            <person name="Tautz D."/>
            <person name="Vattahil S."/>
            <person name="Villasana D."/>
            <person name="White C.S."/>
            <person name="Wright R."/>
            <person name="Park Y."/>
            <person name="Beeman R.W."/>
            <person name="Lord J."/>
            <person name="Oppert B."/>
            <person name="Lorenzen M."/>
            <person name="Brown S."/>
            <person name="Wang L."/>
            <person name="Savard J."/>
            <person name="Tautz D."/>
            <person name="Richards S."/>
            <person name="Weinstock G."/>
            <person name="Gibbs R.A."/>
            <person name="Liu Y."/>
            <person name="Worley K."/>
            <person name="Weinstock G."/>
            <person name="Elsik C.G."/>
            <person name="Reese J.T."/>
            <person name="Elhaik E."/>
            <person name="Landan G."/>
            <person name="Graur D."/>
            <person name="Arensburger P."/>
            <person name="Atkinson P."/>
            <person name="Beeman R.W."/>
            <person name="Beidler J."/>
            <person name="Brown S.J."/>
            <person name="Demuth J.P."/>
            <person name="Drury D.W."/>
            <person name="Du Y.Z."/>
            <person name="Fujiwara H."/>
            <person name="Lorenzen M."/>
            <person name="Maselli V."/>
            <person name="Osanai M."/>
            <person name="Park Y."/>
            <person name="Robertson H.M."/>
            <person name="Tu Z."/>
            <person name="Wang J.J."/>
            <person name="Wang S."/>
            <person name="Richards S."/>
            <person name="Song H."/>
            <person name="Zhang L."/>
            <person name="Sodergren E."/>
            <person name="Werner D."/>
            <person name="Stanke M."/>
            <person name="Morgenstern B."/>
            <person name="Solovyev V."/>
            <person name="Kosarev P."/>
            <person name="Brown G."/>
            <person name="Chen H.C."/>
            <person name="Ermolaeva O."/>
            <person name="Hlavina W."/>
            <person name="Kapustin Y."/>
            <person name="Kiryutin B."/>
            <person name="Kitts P."/>
            <person name="Maglott D."/>
            <person name="Pruitt K."/>
            <person name="Sapojnikov V."/>
            <person name="Souvorov A."/>
            <person name="Mackey A.J."/>
            <person name="Waterhouse R.M."/>
            <person name="Wyder S."/>
            <person name="Zdobnov E.M."/>
            <person name="Zdobnov E.M."/>
            <person name="Wyder S."/>
            <person name="Kriventseva E.V."/>
            <person name="Kadowaki T."/>
            <person name="Bork P."/>
            <person name="Aranda M."/>
            <person name="Bao R."/>
            <person name="Beermann A."/>
            <person name="Berns N."/>
            <person name="Bolognesi R."/>
            <person name="Bonneton F."/>
            <person name="Bopp D."/>
            <person name="Brown S.J."/>
            <person name="Bucher G."/>
            <person name="Butts T."/>
            <person name="Chaumot A."/>
            <person name="Denell R.E."/>
            <person name="Ferrier D.E."/>
            <person name="Friedrich M."/>
            <person name="Gordon C.M."/>
            <person name="Jindra M."/>
            <person name="Klingler M."/>
            <person name="Lan Q."/>
            <person name="Lattorff H.M."/>
            <person name="Laudet V."/>
            <person name="von Levetsow C."/>
            <person name="Liu Z."/>
            <person name="Lutz R."/>
            <person name="Lynch J.A."/>
            <person name="da Fonseca R.N."/>
            <person name="Posnien N."/>
            <person name="Reuter R."/>
            <person name="Roth S."/>
            <person name="Savard J."/>
            <person name="Schinko J.B."/>
            <person name="Schmitt C."/>
            <person name="Schoppmeier M."/>
            <person name="Schroder R."/>
            <person name="Shippy T.D."/>
            <person name="Simonnet F."/>
            <person name="Marques-Souza H."/>
            <person name="Tautz D."/>
            <person name="Tomoyasu Y."/>
            <person name="Trauner J."/>
            <person name="Van der Zee M."/>
            <person name="Vervoort M."/>
            <person name="Wittkopp N."/>
            <person name="Wimmer E.A."/>
            <person name="Yang X."/>
            <person name="Jones A.K."/>
            <person name="Sattelle D.B."/>
            <person name="Ebert P.R."/>
            <person name="Nelson D."/>
            <person name="Scott J.G."/>
            <person name="Beeman R.W."/>
            <person name="Muthukrishnan S."/>
            <person name="Kramer K.J."/>
            <person name="Arakane Y."/>
            <person name="Beeman R.W."/>
            <person name="Zhu Q."/>
            <person name="Hogenkamp D."/>
            <person name="Dixit R."/>
            <person name="Oppert B."/>
            <person name="Jiang H."/>
            <person name="Zou Z."/>
            <person name="Marshall J."/>
            <person name="Elpidina E."/>
            <person name="Vinokurov K."/>
            <person name="Oppert C."/>
            <person name="Zou Z."/>
            <person name="Evans J."/>
            <person name="Lu Z."/>
            <person name="Zhao P."/>
            <person name="Sumathipala N."/>
            <person name="Altincicek B."/>
            <person name="Vilcinskas A."/>
            <person name="Williams M."/>
            <person name="Hultmark D."/>
            <person name="Hetru C."/>
            <person name="Jiang H."/>
            <person name="Grimmelikhuijzen C.J."/>
            <person name="Hauser F."/>
            <person name="Cazzamali G."/>
            <person name="Williamson M."/>
            <person name="Park Y."/>
            <person name="Li B."/>
            <person name="Tanaka Y."/>
            <person name="Predel R."/>
            <person name="Neupert S."/>
            <person name="Schachtner J."/>
            <person name="Verleyen P."/>
            <person name="Raible F."/>
            <person name="Bork P."/>
            <person name="Friedrich M."/>
            <person name="Walden K.K."/>
            <person name="Robertson H.M."/>
            <person name="Angeli S."/>
            <person name="Foret S."/>
            <person name="Bucher G."/>
            <person name="Schuetz S."/>
            <person name="Maleszka R."/>
            <person name="Wimmer E.A."/>
            <person name="Beeman R.W."/>
            <person name="Lorenzen M."/>
            <person name="Tomoyasu Y."/>
            <person name="Miller S.C."/>
            <person name="Grossmann D."/>
            <person name="Bucher G."/>
        </authorList>
    </citation>
    <scope>NUCLEOTIDE SEQUENCE [LARGE SCALE GENOMIC DNA]</scope>
    <source>
        <strain evidence="1 2">Georgia GA2</strain>
    </source>
</reference>
<keyword evidence="2" id="KW-1185">Reference proteome</keyword>
<dbReference type="InParanoid" id="A0A139WGL0"/>